<organism evidence="3 4">
    <name type="scientific">Cladosporium halotolerans</name>
    <dbReference type="NCBI Taxonomy" id="1052096"/>
    <lineage>
        <taxon>Eukaryota</taxon>
        <taxon>Fungi</taxon>
        <taxon>Dikarya</taxon>
        <taxon>Ascomycota</taxon>
        <taxon>Pezizomycotina</taxon>
        <taxon>Dothideomycetes</taxon>
        <taxon>Dothideomycetidae</taxon>
        <taxon>Cladosporiales</taxon>
        <taxon>Cladosporiaceae</taxon>
        <taxon>Cladosporium</taxon>
    </lineage>
</organism>
<dbReference type="Gene3D" id="3.10.110.10">
    <property type="entry name" value="Ubiquitin Conjugating Enzyme"/>
    <property type="match status" value="1"/>
</dbReference>
<keyword evidence="1" id="KW-0833">Ubl conjugation pathway</keyword>
<proteinExistence type="predicted"/>
<dbReference type="SMART" id="SM00212">
    <property type="entry name" value="UBCc"/>
    <property type="match status" value="1"/>
</dbReference>
<comment type="caution">
    <text evidence="3">The sequence shown here is derived from an EMBL/GenBank/DDBJ whole genome shotgun (WGS) entry which is preliminary data.</text>
</comment>
<dbReference type="AlphaFoldDB" id="A0AB34KFY7"/>
<keyword evidence="4" id="KW-1185">Reference proteome</keyword>
<evidence type="ECO:0000259" key="2">
    <source>
        <dbReference type="PROSITE" id="PS50127"/>
    </source>
</evidence>
<accession>A0AB34KFY7</accession>
<dbReference type="InterPro" id="IPR000608">
    <property type="entry name" value="UBC"/>
</dbReference>
<dbReference type="PROSITE" id="PS50127">
    <property type="entry name" value="UBC_2"/>
    <property type="match status" value="1"/>
</dbReference>
<dbReference type="InterPro" id="IPR050113">
    <property type="entry name" value="Ub_conjugating_enzyme"/>
</dbReference>
<feature type="domain" description="UBC core" evidence="2">
    <location>
        <begin position="1"/>
        <end position="152"/>
    </location>
</feature>
<sequence>MAAKRLIKELEQYNKQPSPAVPRLEPTSDDDLFHLTAELRGPEGTAYEGGTFTLHLTVPPTYPNSPPTITFRTPCCHPNVSFSTGEICLDLLKSSWTPAYGLVSSLEAVQQLLSAGGEADSPLNLDIAKLVRDGDLVGAEGLVRLYTRMYAVGS</sequence>
<dbReference type="GeneID" id="96009892"/>
<gene>
    <name evidence="3" type="ORF">WHR41_08450</name>
</gene>
<dbReference type="PANTHER" id="PTHR24067">
    <property type="entry name" value="UBIQUITIN-CONJUGATING ENZYME E2"/>
    <property type="match status" value="1"/>
</dbReference>
<evidence type="ECO:0000313" key="3">
    <source>
        <dbReference type="EMBL" id="KAL1583022.1"/>
    </source>
</evidence>
<reference evidence="3 4" key="1">
    <citation type="journal article" date="2020" name="Microbiol. Resour. Announc.">
        <title>Draft Genome Sequence of a Cladosporium Species Isolated from the Mesophotic Ascidian Didemnum maculosum.</title>
        <authorList>
            <person name="Gioti A."/>
            <person name="Siaperas R."/>
            <person name="Nikolaivits E."/>
            <person name="Le Goff G."/>
            <person name="Ouazzani J."/>
            <person name="Kotoulas G."/>
            <person name="Topakas E."/>
        </authorList>
    </citation>
    <scope>NUCLEOTIDE SEQUENCE [LARGE SCALE GENOMIC DNA]</scope>
    <source>
        <strain evidence="3 4">TM138-S3</strain>
    </source>
</reference>
<dbReference type="Pfam" id="PF00179">
    <property type="entry name" value="UQ_con"/>
    <property type="match status" value="1"/>
</dbReference>
<dbReference type="RefSeq" id="XP_069226129.1">
    <property type="nucleotide sequence ID" value="XM_069377054.1"/>
</dbReference>
<dbReference type="InterPro" id="IPR016135">
    <property type="entry name" value="UBQ-conjugating_enzyme/RWD"/>
</dbReference>
<dbReference type="EMBL" id="JAAQHG020000040">
    <property type="protein sequence ID" value="KAL1583022.1"/>
    <property type="molecule type" value="Genomic_DNA"/>
</dbReference>
<dbReference type="CDD" id="cd23812">
    <property type="entry name" value="UBCc_ScPEX4-like"/>
    <property type="match status" value="1"/>
</dbReference>
<dbReference type="Proteomes" id="UP000803884">
    <property type="component" value="Unassembled WGS sequence"/>
</dbReference>
<evidence type="ECO:0000256" key="1">
    <source>
        <dbReference type="ARBA" id="ARBA00022786"/>
    </source>
</evidence>
<protein>
    <recommendedName>
        <fullName evidence="2">UBC core domain-containing protein</fullName>
    </recommendedName>
</protein>
<dbReference type="SUPFAM" id="SSF54495">
    <property type="entry name" value="UBC-like"/>
    <property type="match status" value="1"/>
</dbReference>
<name>A0AB34KFY7_9PEZI</name>
<evidence type="ECO:0000313" key="4">
    <source>
        <dbReference type="Proteomes" id="UP000803884"/>
    </source>
</evidence>